<gene>
    <name evidence="2" type="ORF">SS50377_17526</name>
</gene>
<accession>V6LGL4</accession>
<organism evidence="2">
    <name type="scientific">Spironucleus salmonicida</name>
    <dbReference type="NCBI Taxonomy" id="348837"/>
    <lineage>
        <taxon>Eukaryota</taxon>
        <taxon>Metamonada</taxon>
        <taxon>Diplomonadida</taxon>
        <taxon>Hexamitidae</taxon>
        <taxon>Hexamitinae</taxon>
        <taxon>Spironucleus</taxon>
    </lineage>
</organism>
<proteinExistence type="predicted"/>
<feature type="region of interest" description="Disordered" evidence="1">
    <location>
        <begin position="52"/>
        <end position="77"/>
    </location>
</feature>
<sequence>MRLAILSPQMYPKSVPRSYSPGLIKTERLKLNQAAQNLSGIKSRFQQLPKIRAAQRPKTPQNTGLSLQEILRNNRIQ</sequence>
<protein>
    <submittedName>
        <fullName evidence="2">Uncharacterized protein</fullName>
    </submittedName>
</protein>
<evidence type="ECO:0000313" key="2">
    <source>
        <dbReference type="EMBL" id="EST42841.1"/>
    </source>
</evidence>
<dbReference type="AlphaFoldDB" id="V6LGL4"/>
<reference evidence="2" key="1">
    <citation type="journal article" date="2014" name="PLoS Genet.">
        <title>The Genome of Spironucleus salmonicida Highlights a Fish Pathogen Adapted to Fluctuating Environments.</title>
        <authorList>
            <person name="Xu F."/>
            <person name="Jerlstrom-Hultqvist J."/>
            <person name="Einarsson E."/>
            <person name="Astvaldsson A."/>
            <person name="Svard S.G."/>
            <person name="Andersson J.O."/>
        </authorList>
    </citation>
    <scope>NUCLEOTIDE SEQUENCE</scope>
</reference>
<name>V6LGL4_9EUKA</name>
<dbReference type="EMBL" id="KI546153">
    <property type="protein sequence ID" value="EST42841.1"/>
    <property type="molecule type" value="Genomic_DNA"/>
</dbReference>
<evidence type="ECO:0000256" key="1">
    <source>
        <dbReference type="SAM" id="MobiDB-lite"/>
    </source>
</evidence>